<evidence type="ECO:0000313" key="5">
    <source>
        <dbReference type="Proteomes" id="UP001516023"/>
    </source>
</evidence>
<dbReference type="Gene3D" id="3.30.70.3370">
    <property type="match status" value="1"/>
</dbReference>
<dbReference type="Proteomes" id="UP001516023">
    <property type="component" value="Unassembled WGS sequence"/>
</dbReference>
<dbReference type="PANTHER" id="PTHR10496">
    <property type="entry name" value="40S RIBOSOMAL PROTEIN S24"/>
    <property type="match status" value="1"/>
</dbReference>
<dbReference type="InterPro" id="IPR001976">
    <property type="entry name" value="Ribosomal_eS24"/>
</dbReference>
<evidence type="ECO:0000256" key="1">
    <source>
        <dbReference type="ARBA" id="ARBA00022980"/>
    </source>
</evidence>
<dbReference type="AlphaFoldDB" id="A0ABD3PMT8"/>
<dbReference type="HAMAP" id="MF_00545">
    <property type="entry name" value="Ribosomal_eS24"/>
    <property type="match status" value="1"/>
</dbReference>
<gene>
    <name evidence="4" type="ORF">HJC23_012716</name>
</gene>
<sequence length="173" mass="19156">MAGDSVVVKTRKFMKNPLLSRRQHLCTFYCSKQCSLLSSIAALTSYHFSIILSIDINPQMIVDIIHPGRANVAKSELQGVVGSMYKTAANLVVLFGFRTKFGGGKSTGFCVIYDSEDALRKFEPKHRLVRLGIEEKKERSRKAIKEAKNKGKKIRGTGASIAKHKAKRAAQAD</sequence>
<proteinExistence type="inferred from homology"/>
<protein>
    <recommendedName>
        <fullName evidence="6">40S ribosomal protein S24</fullName>
    </recommendedName>
</protein>
<dbReference type="GO" id="GO:0005840">
    <property type="term" value="C:ribosome"/>
    <property type="evidence" value="ECO:0007669"/>
    <property type="project" value="UniProtKB-KW"/>
</dbReference>
<keyword evidence="2" id="KW-0687">Ribonucleoprotein</keyword>
<evidence type="ECO:0000256" key="2">
    <source>
        <dbReference type="ARBA" id="ARBA00023274"/>
    </source>
</evidence>
<evidence type="ECO:0008006" key="6">
    <source>
        <dbReference type="Google" id="ProtNLM"/>
    </source>
</evidence>
<dbReference type="EMBL" id="JABMIG020000148">
    <property type="protein sequence ID" value="KAL3789011.1"/>
    <property type="molecule type" value="Genomic_DNA"/>
</dbReference>
<evidence type="ECO:0000313" key="4">
    <source>
        <dbReference type="EMBL" id="KAL3789011.1"/>
    </source>
</evidence>
<keyword evidence="1" id="KW-0689">Ribosomal protein</keyword>
<dbReference type="GO" id="GO:1990904">
    <property type="term" value="C:ribonucleoprotein complex"/>
    <property type="evidence" value="ECO:0007669"/>
    <property type="project" value="UniProtKB-KW"/>
</dbReference>
<feature type="compositionally biased region" description="Basic residues" evidence="3">
    <location>
        <begin position="162"/>
        <end position="173"/>
    </location>
</feature>
<name>A0ABD3PMT8_9STRA</name>
<accession>A0ABD3PMT8</accession>
<keyword evidence="5" id="KW-1185">Reference proteome</keyword>
<comment type="caution">
    <text evidence="4">The sequence shown here is derived from an EMBL/GenBank/DDBJ whole genome shotgun (WGS) entry which is preliminary data.</text>
</comment>
<organism evidence="4 5">
    <name type="scientific">Cyclotella cryptica</name>
    <dbReference type="NCBI Taxonomy" id="29204"/>
    <lineage>
        <taxon>Eukaryota</taxon>
        <taxon>Sar</taxon>
        <taxon>Stramenopiles</taxon>
        <taxon>Ochrophyta</taxon>
        <taxon>Bacillariophyta</taxon>
        <taxon>Coscinodiscophyceae</taxon>
        <taxon>Thalassiosirophycidae</taxon>
        <taxon>Stephanodiscales</taxon>
        <taxon>Stephanodiscaceae</taxon>
        <taxon>Cyclotella</taxon>
    </lineage>
</organism>
<dbReference type="InterPro" id="IPR012678">
    <property type="entry name" value="Ribosomal_uL23/eL15/eS24_sf"/>
</dbReference>
<dbReference type="SUPFAM" id="SSF54189">
    <property type="entry name" value="Ribosomal proteins S24e, L23 and L15e"/>
    <property type="match status" value="1"/>
</dbReference>
<feature type="region of interest" description="Disordered" evidence="3">
    <location>
        <begin position="145"/>
        <end position="173"/>
    </location>
</feature>
<evidence type="ECO:0000256" key="3">
    <source>
        <dbReference type="SAM" id="MobiDB-lite"/>
    </source>
</evidence>
<dbReference type="Pfam" id="PF01282">
    <property type="entry name" value="Ribosomal_S24e"/>
    <property type="match status" value="1"/>
</dbReference>
<dbReference type="InterPro" id="IPR053709">
    <property type="entry name" value="eRP_eS24_sf"/>
</dbReference>
<reference evidence="4 5" key="1">
    <citation type="journal article" date="2020" name="G3 (Bethesda)">
        <title>Improved Reference Genome for Cyclotella cryptica CCMP332, a Model for Cell Wall Morphogenesis, Salinity Adaptation, and Lipid Production in Diatoms (Bacillariophyta).</title>
        <authorList>
            <person name="Roberts W.R."/>
            <person name="Downey K.M."/>
            <person name="Ruck E.C."/>
            <person name="Traller J.C."/>
            <person name="Alverson A.J."/>
        </authorList>
    </citation>
    <scope>NUCLEOTIDE SEQUENCE [LARGE SCALE GENOMIC DNA]</scope>
    <source>
        <strain evidence="4 5">CCMP332</strain>
    </source>
</reference>